<proteinExistence type="predicted"/>
<evidence type="ECO:0000313" key="9">
    <source>
        <dbReference type="EMBL" id="MCL1138664.1"/>
    </source>
</evidence>
<keyword evidence="4" id="KW-0997">Cell inner membrane</keyword>
<keyword evidence="3" id="KW-1003">Cell membrane</keyword>
<dbReference type="RefSeq" id="WP_248950135.1">
    <property type="nucleotide sequence ID" value="NZ_JAKILB010000005.1"/>
</dbReference>
<feature type="transmembrane region" description="Helical" evidence="8">
    <location>
        <begin position="12"/>
        <end position="35"/>
    </location>
</feature>
<keyword evidence="10" id="KW-1185">Reference proteome</keyword>
<keyword evidence="2" id="KW-0813">Transport</keyword>
<comment type="caution">
    <text evidence="9">The sequence shown here is derived from an EMBL/GenBank/DDBJ whole genome shotgun (WGS) entry which is preliminary data.</text>
</comment>
<comment type="subcellular location">
    <subcellularLocation>
        <location evidence="1">Cell inner membrane</location>
        <topology evidence="1">Multi-pass membrane protein</topology>
    </subcellularLocation>
</comment>
<feature type="transmembrane region" description="Helical" evidence="8">
    <location>
        <begin position="363"/>
        <end position="386"/>
    </location>
</feature>
<protein>
    <submittedName>
        <fullName evidence="9">Amino acid permease</fullName>
    </submittedName>
</protein>
<keyword evidence="6 8" id="KW-1133">Transmembrane helix</keyword>
<dbReference type="GO" id="GO:0005886">
    <property type="term" value="C:plasma membrane"/>
    <property type="evidence" value="ECO:0007669"/>
    <property type="project" value="UniProtKB-SubCell"/>
</dbReference>
<feature type="transmembrane region" description="Helical" evidence="8">
    <location>
        <begin position="244"/>
        <end position="264"/>
    </location>
</feature>
<feature type="transmembrane region" description="Helical" evidence="8">
    <location>
        <begin position="134"/>
        <end position="150"/>
    </location>
</feature>
<evidence type="ECO:0000256" key="5">
    <source>
        <dbReference type="ARBA" id="ARBA00022692"/>
    </source>
</evidence>
<feature type="transmembrane region" description="Helical" evidence="8">
    <location>
        <begin position="297"/>
        <end position="319"/>
    </location>
</feature>
<accession>A0A9X2CHQ8</accession>
<sequence length="419" mass="46062">MTKAEWQQATKFDSVDIGWIVMSIGMAIGAGIVFLPVQVGVMGLWVFLLSSIIGYPAMYLFQKLFINTLAESKKCTDYPGVIENYLGKNWGIALGVLYFLMLVIWVLVYSLAVTNDSASYLHSFGVTEGKLSDNVFYGLGLICLLAFIGSKGEKLLFKLSGFMAVTVLTLVAVMGVLLMARWDMANIPSMGEFGPMLKNAIITLPFTLTSILFIQSLSPMVISYRSHEKSIEVARFKAERAMKIAFAILFVVVFFFAVSFTFAISQEQATDAMNQNISALAIIAQYFPGSWATVTGIVINIFAVVTSFFGVFLAFQEACRGIAMNILLRSRKESDINKELVNKLITVFIILLAWSAIALNAPILSFTSVCSPIFGLVGCLIPAYLVYKVPHLNKYKGWATNLIIVTGVLLCISPLLAFM</sequence>
<feature type="transmembrane region" description="Helical" evidence="8">
    <location>
        <begin position="200"/>
        <end position="224"/>
    </location>
</feature>
<evidence type="ECO:0000256" key="7">
    <source>
        <dbReference type="ARBA" id="ARBA00023136"/>
    </source>
</evidence>
<evidence type="ECO:0000313" key="10">
    <source>
        <dbReference type="Proteomes" id="UP001139293"/>
    </source>
</evidence>
<evidence type="ECO:0000256" key="6">
    <source>
        <dbReference type="ARBA" id="ARBA00022989"/>
    </source>
</evidence>
<feature type="transmembrane region" description="Helical" evidence="8">
    <location>
        <begin position="162"/>
        <end position="180"/>
    </location>
</feature>
<evidence type="ECO:0000256" key="2">
    <source>
        <dbReference type="ARBA" id="ARBA00022448"/>
    </source>
</evidence>
<gene>
    <name evidence="9" type="ORF">L2740_08925</name>
</gene>
<name>A0A9X2CHQ8_9GAMM</name>
<keyword evidence="7 8" id="KW-0472">Membrane</keyword>
<dbReference type="Proteomes" id="UP001139293">
    <property type="component" value="Unassembled WGS sequence"/>
</dbReference>
<reference evidence="9" key="1">
    <citation type="submission" date="2022-01" db="EMBL/GenBank/DDBJ databases">
        <title>Whole genome-based taxonomy of the Shewanellaceae.</title>
        <authorList>
            <person name="Martin-Rodriguez A.J."/>
        </authorList>
    </citation>
    <scope>NUCLEOTIDE SEQUENCE</scope>
    <source>
        <strain evidence="9">KCTC 23973</strain>
    </source>
</reference>
<dbReference type="PANTHER" id="PTHR35334:SF4">
    <property type="entry name" value="SERINE TRANSPORTER-RELATED"/>
    <property type="match status" value="1"/>
</dbReference>
<feature type="transmembrane region" description="Helical" evidence="8">
    <location>
        <begin position="340"/>
        <end position="357"/>
    </location>
</feature>
<dbReference type="Gene3D" id="1.20.1740.10">
    <property type="entry name" value="Amino acid/polyamine transporter I"/>
    <property type="match status" value="1"/>
</dbReference>
<organism evidence="9 10">
    <name type="scientific">Shewanella pneumatophori</name>
    <dbReference type="NCBI Taxonomy" id="314092"/>
    <lineage>
        <taxon>Bacteria</taxon>
        <taxon>Pseudomonadati</taxon>
        <taxon>Pseudomonadota</taxon>
        <taxon>Gammaproteobacteria</taxon>
        <taxon>Alteromonadales</taxon>
        <taxon>Shewanellaceae</taxon>
        <taxon>Shewanella</taxon>
    </lineage>
</organism>
<dbReference type="PANTHER" id="PTHR35334">
    <property type="entry name" value="SERINE TRANSPORTER"/>
    <property type="match status" value="1"/>
</dbReference>
<feature type="transmembrane region" description="Helical" evidence="8">
    <location>
        <begin position="398"/>
        <end position="418"/>
    </location>
</feature>
<dbReference type="EMBL" id="JAKILB010000005">
    <property type="protein sequence ID" value="MCL1138664.1"/>
    <property type="molecule type" value="Genomic_DNA"/>
</dbReference>
<evidence type="ECO:0000256" key="3">
    <source>
        <dbReference type="ARBA" id="ARBA00022475"/>
    </source>
</evidence>
<dbReference type="GO" id="GO:0003333">
    <property type="term" value="P:amino acid transmembrane transport"/>
    <property type="evidence" value="ECO:0007669"/>
    <property type="project" value="InterPro"/>
</dbReference>
<dbReference type="AlphaFoldDB" id="A0A9X2CHQ8"/>
<feature type="transmembrane region" description="Helical" evidence="8">
    <location>
        <begin position="41"/>
        <end position="61"/>
    </location>
</feature>
<dbReference type="InterPro" id="IPR018227">
    <property type="entry name" value="Amino_acid_transport_2"/>
</dbReference>
<feature type="transmembrane region" description="Helical" evidence="8">
    <location>
        <begin position="92"/>
        <end position="114"/>
    </location>
</feature>
<evidence type="ECO:0000256" key="1">
    <source>
        <dbReference type="ARBA" id="ARBA00004429"/>
    </source>
</evidence>
<evidence type="ECO:0000256" key="4">
    <source>
        <dbReference type="ARBA" id="ARBA00022519"/>
    </source>
</evidence>
<keyword evidence="5 8" id="KW-0812">Transmembrane</keyword>
<evidence type="ECO:0000256" key="8">
    <source>
        <dbReference type="SAM" id="Phobius"/>
    </source>
</evidence>